<dbReference type="KEGG" id="mcun:NCTC10297_01583"/>
<gene>
    <name evidence="3" type="primary">moeB</name>
    <name evidence="3" type="ORF">NCTC10297_01583</name>
</gene>
<evidence type="ECO:0000313" key="4">
    <source>
        <dbReference type="Proteomes" id="UP000274100"/>
    </source>
</evidence>
<proteinExistence type="inferred from homology"/>
<keyword evidence="3" id="KW-0808">Transferase</keyword>
<dbReference type="SUPFAM" id="SSF69572">
    <property type="entry name" value="Activating enzymes of the ubiquitin-like proteins"/>
    <property type="match status" value="1"/>
</dbReference>
<dbReference type="OrthoDB" id="9804286at2"/>
<organism evidence="3 4">
    <name type="scientific">Moraxella cuniculi</name>
    <dbReference type="NCBI Taxonomy" id="34061"/>
    <lineage>
        <taxon>Bacteria</taxon>
        <taxon>Pseudomonadati</taxon>
        <taxon>Pseudomonadota</taxon>
        <taxon>Gammaproteobacteria</taxon>
        <taxon>Moraxellales</taxon>
        <taxon>Moraxellaceae</taxon>
        <taxon>Moraxella</taxon>
    </lineage>
</organism>
<name>A0A448GXX6_9GAMM</name>
<dbReference type="GO" id="GO:0004792">
    <property type="term" value="F:thiosulfate-cyanide sulfurtransferase activity"/>
    <property type="evidence" value="ECO:0007669"/>
    <property type="project" value="TreeGrafter"/>
</dbReference>
<dbReference type="Proteomes" id="UP000274100">
    <property type="component" value="Chromosome"/>
</dbReference>
<evidence type="ECO:0000256" key="1">
    <source>
        <dbReference type="ARBA" id="ARBA00009919"/>
    </source>
</evidence>
<dbReference type="InterPro" id="IPR035985">
    <property type="entry name" value="Ubiquitin-activating_enz"/>
</dbReference>
<evidence type="ECO:0000259" key="2">
    <source>
        <dbReference type="Pfam" id="PF00899"/>
    </source>
</evidence>
<keyword evidence="3" id="KW-0548">Nucleotidyltransferase</keyword>
<dbReference type="GO" id="GO:0061605">
    <property type="term" value="F:molybdopterin-synthase adenylyltransferase activity"/>
    <property type="evidence" value="ECO:0007669"/>
    <property type="project" value="UniProtKB-EC"/>
</dbReference>
<dbReference type="Gene3D" id="3.40.50.720">
    <property type="entry name" value="NAD(P)-binding Rossmann-like Domain"/>
    <property type="match status" value="1"/>
</dbReference>
<dbReference type="Pfam" id="PF00899">
    <property type="entry name" value="ThiF"/>
    <property type="match status" value="1"/>
</dbReference>
<dbReference type="GO" id="GO:0008641">
    <property type="term" value="F:ubiquitin-like modifier activating enzyme activity"/>
    <property type="evidence" value="ECO:0007669"/>
    <property type="project" value="InterPro"/>
</dbReference>
<feature type="domain" description="THIF-type NAD/FAD binding fold" evidence="2">
    <location>
        <begin position="16"/>
        <end position="247"/>
    </location>
</feature>
<dbReference type="InterPro" id="IPR000594">
    <property type="entry name" value="ThiF_NAD_FAD-bd"/>
</dbReference>
<dbReference type="GO" id="GO:0005737">
    <property type="term" value="C:cytoplasm"/>
    <property type="evidence" value="ECO:0007669"/>
    <property type="project" value="TreeGrafter"/>
</dbReference>
<dbReference type="RefSeq" id="WP_126331268.1">
    <property type="nucleotide sequence ID" value="NZ_LR134343.1"/>
</dbReference>
<protein>
    <submittedName>
        <fullName evidence="3">Molybdopterin-synthase adenylyltransferase</fullName>
        <ecNumber evidence="3">2.7.7.80</ecNumber>
    </submittedName>
</protein>
<comment type="similarity">
    <text evidence="1">Belongs to the HesA/MoeB/ThiF family.</text>
</comment>
<dbReference type="InterPro" id="IPR045886">
    <property type="entry name" value="ThiF/MoeB/HesA"/>
</dbReference>
<dbReference type="CDD" id="cd00757">
    <property type="entry name" value="ThiF_MoeB_HesA_family"/>
    <property type="match status" value="1"/>
</dbReference>
<dbReference type="AlphaFoldDB" id="A0A448GXX6"/>
<sequence length="260" mass="28685">MINQQMILSDDELMRYSRQILLDEWDLPAQIRLKNSHAIIVGMGGLGCPITQILVRSGIGRLTIIDNDTVEASNLQRQLLYTSDDIGRTKVEAAKEKLHKENGFCYIDTSTEQVCANWSPEYLSEVDLLIDCTDNFVVRDVLNTICRRRGVPLLSTAAIAQTGQVALYTAQTGCYQCVFADEGDDEQNCANSGVLASTVAVIGAMAAQLALVFLAKGINPIANQLVVWQGATMRLQHYQFYANPDCAVCALTDWQKVQDC</sequence>
<dbReference type="PANTHER" id="PTHR10953">
    <property type="entry name" value="UBIQUITIN-ACTIVATING ENZYME E1"/>
    <property type="match status" value="1"/>
</dbReference>
<dbReference type="EC" id="2.7.7.80" evidence="3"/>
<accession>A0A448GXX6</accession>
<dbReference type="PANTHER" id="PTHR10953:SF102">
    <property type="entry name" value="ADENYLYLTRANSFERASE AND SULFURTRANSFERASE MOCS3"/>
    <property type="match status" value="1"/>
</dbReference>
<reference evidence="3 4" key="1">
    <citation type="submission" date="2018-12" db="EMBL/GenBank/DDBJ databases">
        <authorList>
            <consortium name="Pathogen Informatics"/>
        </authorList>
    </citation>
    <scope>NUCLEOTIDE SEQUENCE [LARGE SCALE GENOMIC DNA]</scope>
    <source>
        <strain evidence="3 4">NCTC10297</strain>
    </source>
</reference>
<dbReference type="FunFam" id="3.40.50.720:FF:000080">
    <property type="entry name" value="Thiazole biosynthesis adenylyltransferase ThiF"/>
    <property type="match status" value="1"/>
</dbReference>
<evidence type="ECO:0000313" key="3">
    <source>
        <dbReference type="EMBL" id="VEG13615.1"/>
    </source>
</evidence>
<dbReference type="EMBL" id="LR134343">
    <property type="protein sequence ID" value="VEG13615.1"/>
    <property type="molecule type" value="Genomic_DNA"/>
</dbReference>